<sequence length="181" mass="21086">MDMTTQTITVRPARLRPYTITRSFELGYHARRPGDMIKFLRALLASPRVNELIQYLHFHIVLDSEEESQIDELEAEVMAWSREEAASTRMHRKLRAVFTEYQEYRRSQGIPAGADIATLHPMLHVVLVNRLFSACWNVERIVVPEEWRAGFDFETFARVGERNAGFGRRPLLRRINWGAGE</sequence>
<evidence type="ECO:0000313" key="2">
    <source>
        <dbReference type="Proteomes" id="UP000799753"/>
    </source>
</evidence>
<keyword evidence="2" id="KW-1185">Reference proteome</keyword>
<protein>
    <submittedName>
        <fullName evidence="1">Uncharacterized protein</fullName>
    </submittedName>
</protein>
<proteinExistence type="predicted"/>
<dbReference type="AlphaFoldDB" id="A0A6A6SAW8"/>
<dbReference type="Proteomes" id="UP000799753">
    <property type="component" value="Unassembled WGS sequence"/>
</dbReference>
<evidence type="ECO:0000313" key="1">
    <source>
        <dbReference type="EMBL" id="KAF2644357.1"/>
    </source>
</evidence>
<accession>A0A6A6SAW8</accession>
<organism evidence="1 2">
    <name type="scientific">Massarina eburnea CBS 473.64</name>
    <dbReference type="NCBI Taxonomy" id="1395130"/>
    <lineage>
        <taxon>Eukaryota</taxon>
        <taxon>Fungi</taxon>
        <taxon>Dikarya</taxon>
        <taxon>Ascomycota</taxon>
        <taxon>Pezizomycotina</taxon>
        <taxon>Dothideomycetes</taxon>
        <taxon>Pleosporomycetidae</taxon>
        <taxon>Pleosporales</taxon>
        <taxon>Massarineae</taxon>
        <taxon>Massarinaceae</taxon>
        <taxon>Massarina</taxon>
    </lineage>
</organism>
<dbReference type="EMBL" id="MU006779">
    <property type="protein sequence ID" value="KAF2644357.1"/>
    <property type="molecule type" value="Genomic_DNA"/>
</dbReference>
<name>A0A6A6SAW8_9PLEO</name>
<gene>
    <name evidence="1" type="ORF">P280DRAFT_547126</name>
</gene>
<reference evidence="1" key="1">
    <citation type="journal article" date="2020" name="Stud. Mycol.">
        <title>101 Dothideomycetes genomes: a test case for predicting lifestyles and emergence of pathogens.</title>
        <authorList>
            <person name="Haridas S."/>
            <person name="Albert R."/>
            <person name="Binder M."/>
            <person name="Bloem J."/>
            <person name="Labutti K."/>
            <person name="Salamov A."/>
            <person name="Andreopoulos B."/>
            <person name="Baker S."/>
            <person name="Barry K."/>
            <person name="Bills G."/>
            <person name="Bluhm B."/>
            <person name="Cannon C."/>
            <person name="Castanera R."/>
            <person name="Culley D."/>
            <person name="Daum C."/>
            <person name="Ezra D."/>
            <person name="Gonzalez J."/>
            <person name="Henrissat B."/>
            <person name="Kuo A."/>
            <person name="Liang C."/>
            <person name="Lipzen A."/>
            <person name="Lutzoni F."/>
            <person name="Magnuson J."/>
            <person name="Mondo S."/>
            <person name="Nolan M."/>
            <person name="Ohm R."/>
            <person name="Pangilinan J."/>
            <person name="Park H.-J."/>
            <person name="Ramirez L."/>
            <person name="Alfaro M."/>
            <person name="Sun H."/>
            <person name="Tritt A."/>
            <person name="Yoshinaga Y."/>
            <person name="Zwiers L.-H."/>
            <person name="Turgeon B."/>
            <person name="Goodwin S."/>
            <person name="Spatafora J."/>
            <person name="Crous P."/>
            <person name="Grigoriev I."/>
        </authorList>
    </citation>
    <scope>NUCLEOTIDE SEQUENCE</scope>
    <source>
        <strain evidence="1">CBS 473.64</strain>
    </source>
</reference>